<keyword evidence="5" id="KW-1003">Cell membrane</keyword>
<keyword evidence="7" id="KW-0653">Protein transport</keyword>
<evidence type="ECO:0000256" key="4">
    <source>
        <dbReference type="ARBA" id="ARBA00022448"/>
    </source>
</evidence>
<evidence type="ECO:0000256" key="6">
    <source>
        <dbReference type="ARBA" id="ARBA00022692"/>
    </source>
</evidence>
<name>A0ABY6LVW2_9FLAO</name>
<proteinExistence type="inferred from homology"/>
<keyword evidence="6 11" id="KW-0812">Transmembrane</keyword>
<dbReference type="NCBIfam" id="TIGR00739">
    <property type="entry name" value="yajC"/>
    <property type="match status" value="1"/>
</dbReference>
<evidence type="ECO:0000256" key="5">
    <source>
        <dbReference type="ARBA" id="ARBA00022475"/>
    </source>
</evidence>
<dbReference type="InterPro" id="IPR003849">
    <property type="entry name" value="Preprotein_translocase_YajC"/>
</dbReference>
<keyword evidence="13" id="KW-1185">Reference proteome</keyword>
<evidence type="ECO:0000256" key="8">
    <source>
        <dbReference type="ARBA" id="ARBA00022989"/>
    </source>
</evidence>
<evidence type="ECO:0000256" key="1">
    <source>
        <dbReference type="ARBA" id="ARBA00004162"/>
    </source>
</evidence>
<evidence type="ECO:0000256" key="3">
    <source>
        <dbReference type="ARBA" id="ARBA00014962"/>
    </source>
</evidence>
<evidence type="ECO:0000256" key="9">
    <source>
        <dbReference type="ARBA" id="ARBA00023010"/>
    </source>
</evidence>
<dbReference type="RefSeq" id="WP_264432050.1">
    <property type="nucleotide sequence ID" value="NZ_CP081495.1"/>
</dbReference>
<dbReference type="PRINTS" id="PR01853">
    <property type="entry name" value="YAJCTRNLCASE"/>
</dbReference>
<evidence type="ECO:0000256" key="11">
    <source>
        <dbReference type="SAM" id="Phobius"/>
    </source>
</evidence>
<protein>
    <recommendedName>
        <fullName evidence="3">Sec translocon accessory complex subunit YajC</fullName>
    </recommendedName>
</protein>
<dbReference type="Pfam" id="PF02699">
    <property type="entry name" value="YajC"/>
    <property type="match status" value="1"/>
</dbReference>
<organism evidence="12 13">
    <name type="scientific">Flavobacterium agricola</name>
    <dbReference type="NCBI Taxonomy" id="2870839"/>
    <lineage>
        <taxon>Bacteria</taxon>
        <taxon>Pseudomonadati</taxon>
        <taxon>Bacteroidota</taxon>
        <taxon>Flavobacteriia</taxon>
        <taxon>Flavobacteriales</taxon>
        <taxon>Flavobacteriaceae</taxon>
        <taxon>Flavobacterium</taxon>
    </lineage>
</organism>
<evidence type="ECO:0000256" key="7">
    <source>
        <dbReference type="ARBA" id="ARBA00022927"/>
    </source>
</evidence>
<accession>A0ABY6LVW2</accession>
<dbReference type="EMBL" id="CP081495">
    <property type="protein sequence ID" value="UYW00371.1"/>
    <property type="molecule type" value="Genomic_DNA"/>
</dbReference>
<evidence type="ECO:0000313" key="13">
    <source>
        <dbReference type="Proteomes" id="UP001163328"/>
    </source>
</evidence>
<keyword evidence="10 11" id="KW-0472">Membrane</keyword>
<comment type="subcellular location">
    <subcellularLocation>
        <location evidence="1">Cell membrane</location>
        <topology evidence="1">Single-pass membrane protein</topology>
    </subcellularLocation>
</comment>
<dbReference type="Proteomes" id="UP001163328">
    <property type="component" value="Chromosome"/>
</dbReference>
<feature type="transmembrane region" description="Helical" evidence="11">
    <location>
        <begin position="6"/>
        <end position="22"/>
    </location>
</feature>
<comment type="similarity">
    <text evidence="2">Belongs to the YajC family.</text>
</comment>
<keyword evidence="4" id="KW-0813">Transport</keyword>
<evidence type="ECO:0000256" key="10">
    <source>
        <dbReference type="ARBA" id="ARBA00023136"/>
    </source>
</evidence>
<keyword evidence="9" id="KW-0811">Translocation</keyword>
<keyword evidence="8 11" id="KW-1133">Transmembrane helix</keyword>
<evidence type="ECO:0000256" key="2">
    <source>
        <dbReference type="ARBA" id="ARBA00006742"/>
    </source>
</evidence>
<sequence>MESIQSFLPFIFMLVIIYFMMIRPQQQKAKKEKAFESALKVGDRVITKAGIHGKVHEINEKTIVLETMAGKLLFEKAAISLELSMRLREDKKA</sequence>
<dbReference type="PANTHER" id="PTHR33909:SF1">
    <property type="entry name" value="SEC TRANSLOCON ACCESSORY COMPLEX SUBUNIT YAJC"/>
    <property type="match status" value="1"/>
</dbReference>
<dbReference type="PANTHER" id="PTHR33909">
    <property type="entry name" value="SEC TRANSLOCON ACCESSORY COMPLEX SUBUNIT YAJC"/>
    <property type="match status" value="1"/>
</dbReference>
<reference evidence="12" key="1">
    <citation type="submission" date="2021-08" db="EMBL/GenBank/DDBJ databases">
        <title>Flavobacterium sp. strain CC-SYL302.</title>
        <authorList>
            <person name="Lin S.-Y."/>
            <person name="Lee T.-H."/>
            <person name="Young C.-C."/>
        </authorList>
    </citation>
    <scope>NUCLEOTIDE SEQUENCE</scope>
    <source>
        <strain evidence="12">CC-SYL302</strain>
    </source>
</reference>
<gene>
    <name evidence="12" type="primary">yajC</name>
    <name evidence="12" type="ORF">K5I29_07270</name>
</gene>
<evidence type="ECO:0000313" key="12">
    <source>
        <dbReference type="EMBL" id="UYW00371.1"/>
    </source>
</evidence>
<dbReference type="SMART" id="SM01323">
    <property type="entry name" value="YajC"/>
    <property type="match status" value="1"/>
</dbReference>